<evidence type="ECO:0000313" key="1">
    <source>
        <dbReference type="EMBL" id="TNV72352.1"/>
    </source>
</evidence>
<proteinExistence type="predicted"/>
<name>A0A8J8NC58_HALGN</name>
<evidence type="ECO:0000313" key="2">
    <source>
        <dbReference type="Proteomes" id="UP000785679"/>
    </source>
</evidence>
<accession>A0A8J8NC58</accession>
<sequence>MNDLQKSLYLSPSHFHSQHTLLHSLCPPPLPHHLTQSRHLLYLLRQLPMYLIEYLRIRGGQCEQRVIVEKVREVREHLAKRVQRGGLDNSGSQKQQDVEKVVVGMLHGMRCFQKLPKTSTWMLVADAADEWIGKELNKIRDMHILYPETIQESQVALDPADFIRENVMVETNLTLPLPEEVKIEPQYQQQVVRNNEDSEILGKRQERDILSAFESMHQATQCTPLNILKVDYISTLTPDTAKIANLLIKHGSDKAMGMALAFKLLSPTVQKILETRERQLVMASKVEKRAEKKAQRKLKESVRAIEKQVNDLDRKNQQQ</sequence>
<dbReference type="AlphaFoldDB" id="A0A8J8NC58"/>
<reference evidence="1" key="1">
    <citation type="submission" date="2019-06" db="EMBL/GenBank/DDBJ databases">
        <authorList>
            <person name="Zheng W."/>
        </authorList>
    </citation>
    <scope>NUCLEOTIDE SEQUENCE</scope>
    <source>
        <strain evidence="1">QDHG01</strain>
    </source>
</reference>
<keyword evidence="2" id="KW-1185">Reference proteome</keyword>
<dbReference type="EMBL" id="RRYP01022721">
    <property type="protein sequence ID" value="TNV72352.1"/>
    <property type="molecule type" value="Genomic_DNA"/>
</dbReference>
<gene>
    <name evidence="1" type="ORF">FGO68_gene9673</name>
</gene>
<comment type="caution">
    <text evidence="1">The sequence shown here is derived from an EMBL/GenBank/DDBJ whole genome shotgun (WGS) entry which is preliminary data.</text>
</comment>
<protein>
    <submittedName>
        <fullName evidence="1">Uncharacterized protein</fullName>
    </submittedName>
</protein>
<dbReference type="Proteomes" id="UP000785679">
    <property type="component" value="Unassembled WGS sequence"/>
</dbReference>
<organism evidence="1 2">
    <name type="scientific">Halteria grandinella</name>
    <dbReference type="NCBI Taxonomy" id="5974"/>
    <lineage>
        <taxon>Eukaryota</taxon>
        <taxon>Sar</taxon>
        <taxon>Alveolata</taxon>
        <taxon>Ciliophora</taxon>
        <taxon>Intramacronucleata</taxon>
        <taxon>Spirotrichea</taxon>
        <taxon>Stichotrichia</taxon>
        <taxon>Sporadotrichida</taxon>
        <taxon>Halteriidae</taxon>
        <taxon>Halteria</taxon>
    </lineage>
</organism>